<accession>A0A726YYZ8</accession>
<gene>
    <name evidence="1" type="ORF">G3V02_003435</name>
</gene>
<dbReference type="EMBL" id="DAARBX010000017">
    <property type="protein sequence ID" value="HAE1794686.1"/>
    <property type="molecule type" value="Genomic_DNA"/>
</dbReference>
<protein>
    <submittedName>
        <fullName evidence="1">Uncharacterized protein</fullName>
    </submittedName>
</protein>
<reference evidence="1" key="2">
    <citation type="submission" date="2018-07" db="EMBL/GenBank/DDBJ databases">
        <authorList>
            <consortium name="NCBI Pathogen Detection Project"/>
        </authorList>
    </citation>
    <scope>NUCLEOTIDE SEQUENCE</scope>
    <source>
        <strain evidence="1">BCW_2640</strain>
    </source>
</reference>
<dbReference type="AlphaFoldDB" id="A0A726YYZ8"/>
<proteinExistence type="predicted"/>
<sequence length="55" mass="6509">METLTKTCKYTEITSPIRWFDFLAIVRHFGSFGMSCHNRSHELAIKPRYALFRTV</sequence>
<name>A0A726YYZ8_SALET</name>
<comment type="caution">
    <text evidence="1">The sequence shown here is derived from an EMBL/GenBank/DDBJ whole genome shotgun (WGS) entry which is preliminary data.</text>
</comment>
<evidence type="ECO:0000313" key="1">
    <source>
        <dbReference type="EMBL" id="HAE1794686.1"/>
    </source>
</evidence>
<reference evidence="1" key="1">
    <citation type="journal article" date="2018" name="Genome Biol.">
        <title>SKESA: strategic k-mer extension for scrupulous assemblies.</title>
        <authorList>
            <person name="Souvorov A."/>
            <person name="Agarwala R."/>
            <person name="Lipman D.J."/>
        </authorList>
    </citation>
    <scope>NUCLEOTIDE SEQUENCE</scope>
    <source>
        <strain evidence="1">BCW_2640</strain>
    </source>
</reference>
<organism evidence="1">
    <name type="scientific">Salmonella enterica subsp. enterica serovar Ank</name>
    <dbReference type="NCBI Taxonomy" id="1173578"/>
    <lineage>
        <taxon>Bacteria</taxon>
        <taxon>Pseudomonadati</taxon>
        <taxon>Pseudomonadota</taxon>
        <taxon>Gammaproteobacteria</taxon>
        <taxon>Enterobacterales</taxon>
        <taxon>Enterobacteriaceae</taxon>
        <taxon>Salmonella</taxon>
    </lineage>
</organism>